<name>A0A6P6YB65_DERPT</name>
<dbReference type="PANTHER" id="PTHR11232:SF74">
    <property type="entry name" value="PTB DOMAIN-CONTAINING ADAPTER PROTEIN CED-6-LIKE PROTEIN"/>
    <property type="match status" value="1"/>
</dbReference>
<dbReference type="KEGG" id="dpte:113796517"/>
<dbReference type="Proteomes" id="UP000515146">
    <property type="component" value="Unplaced"/>
</dbReference>
<dbReference type="AlphaFoldDB" id="A0A6P6YB65"/>
<gene>
    <name evidence="3" type="primary">LOC113796517</name>
</gene>
<proteinExistence type="predicted"/>
<evidence type="ECO:0000313" key="2">
    <source>
        <dbReference type="Proteomes" id="UP000515146"/>
    </source>
</evidence>
<reference evidence="3" key="1">
    <citation type="submission" date="2025-08" db="UniProtKB">
        <authorList>
            <consortium name="RefSeq"/>
        </authorList>
    </citation>
    <scope>IDENTIFICATION</scope>
    <source>
        <strain evidence="3">Airmid</strain>
    </source>
</reference>
<dbReference type="Gene3D" id="2.30.29.30">
    <property type="entry name" value="Pleckstrin-homology domain (PH domain)/Phosphotyrosine-binding domain (PTB)"/>
    <property type="match status" value="1"/>
</dbReference>
<dbReference type="RefSeq" id="XP_027202607.1">
    <property type="nucleotide sequence ID" value="XM_027346806.1"/>
</dbReference>
<dbReference type="SUPFAM" id="SSF50729">
    <property type="entry name" value="PH domain-like"/>
    <property type="match status" value="1"/>
</dbReference>
<dbReference type="PANTHER" id="PTHR11232">
    <property type="entry name" value="PHOSPHOTYROSINE INTERACTION DOMAIN-CONTAINING FAMILY MEMBER"/>
    <property type="match status" value="1"/>
</dbReference>
<dbReference type="OrthoDB" id="9999955at2759"/>
<feature type="non-terminal residue" evidence="3">
    <location>
        <position position="163"/>
    </location>
</feature>
<accession>A0A6P6YB65</accession>
<keyword evidence="2" id="KW-1185">Reference proteome</keyword>
<dbReference type="InterPro" id="IPR006020">
    <property type="entry name" value="PTB/PI_dom"/>
</dbReference>
<feature type="domain" description="PID" evidence="1">
    <location>
        <begin position="59"/>
        <end position="116"/>
    </location>
</feature>
<evidence type="ECO:0000259" key="1">
    <source>
        <dbReference type="PROSITE" id="PS01179"/>
    </source>
</evidence>
<dbReference type="InterPro" id="IPR051133">
    <property type="entry name" value="Adapter_Engulfment-Domain"/>
</dbReference>
<evidence type="ECO:0000313" key="3">
    <source>
        <dbReference type="RefSeq" id="XP_027202607.1"/>
    </source>
</evidence>
<protein>
    <submittedName>
        <fullName evidence="3">Uncharacterized protein LOC113796517</fullName>
    </submittedName>
</protein>
<dbReference type="Pfam" id="PF00640">
    <property type="entry name" value="PID"/>
    <property type="match status" value="1"/>
</dbReference>
<organism evidence="2 3">
    <name type="scientific">Dermatophagoides pteronyssinus</name>
    <name type="common">European house dust mite</name>
    <dbReference type="NCBI Taxonomy" id="6956"/>
    <lineage>
        <taxon>Eukaryota</taxon>
        <taxon>Metazoa</taxon>
        <taxon>Ecdysozoa</taxon>
        <taxon>Arthropoda</taxon>
        <taxon>Chelicerata</taxon>
        <taxon>Arachnida</taxon>
        <taxon>Acari</taxon>
        <taxon>Acariformes</taxon>
        <taxon>Sarcoptiformes</taxon>
        <taxon>Astigmata</taxon>
        <taxon>Psoroptidia</taxon>
        <taxon>Analgoidea</taxon>
        <taxon>Pyroglyphidae</taxon>
        <taxon>Dermatophagoidinae</taxon>
        <taxon>Dermatophagoides</taxon>
    </lineage>
</organism>
<dbReference type="InterPro" id="IPR011993">
    <property type="entry name" value="PH-like_dom_sf"/>
</dbReference>
<sequence>MTSIWKAIRSTKKADKISNFKHEKSPSGASTNAKAIRQMMSMNNDNDNNNVCQPIIISLNRISYCFVDSTYERIIAFVATNDNNCHECHAFMTDKTKIAKSIALTISKAFINAYERWIQQKILISSSSSSTNNSTTQCKTTEYTTMDTTTTTTTKSIDNWFDF</sequence>
<dbReference type="PROSITE" id="PS01179">
    <property type="entry name" value="PID"/>
    <property type="match status" value="1"/>
</dbReference>
<dbReference type="InParanoid" id="A0A6P6YB65"/>